<protein>
    <submittedName>
        <fullName evidence="1">Uncharacterized protein</fullName>
    </submittedName>
</protein>
<organism evidence="1">
    <name type="scientific">Anguilla anguilla</name>
    <name type="common">European freshwater eel</name>
    <name type="synonym">Muraena anguilla</name>
    <dbReference type="NCBI Taxonomy" id="7936"/>
    <lineage>
        <taxon>Eukaryota</taxon>
        <taxon>Metazoa</taxon>
        <taxon>Chordata</taxon>
        <taxon>Craniata</taxon>
        <taxon>Vertebrata</taxon>
        <taxon>Euteleostomi</taxon>
        <taxon>Actinopterygii</taxon>
        <taxon>Neopterygii</taxon>
        <taxon>Teleostei</taxon>
        <taxon>Anguilliformes</taxon>
        <taxon>Anguillidae</taxon>
        <taxon>Anguilla</taxon>
    </lineage>
</organism>
<dbReference type="AlphaFoldDB" id="A0A0E9QBZ2"/>
<reference evidence="1" key="2">
    <citation type="journal article" date="2015" name="Fish Shellfish Immunol.">
        <title>Early steps in the European eel (Anguilla anguilla)-Vibrio vulnificus interaction in the gills: Role of the RtxA13 toxin.</title>
        <authorList>
            <person name="Callol A."/>
            <person name="Pajuelo D."/>
            <person name="Ebbesson L."/>
            <person name="Teles M."/>
            <person name="MacKenzie S."/>
            <person name="Amaro C."/>
        </authorList>
    </citation>
    <scope>NUCLEOTIDE SEQUENCE</scope>
</reference>
<accession>A0A0E9QBZ2</accession>
<name>A0A0E9QBZ2_ANGAN</name>
<evidence type="ECO:0000313" key="1">
    <source>
        <dbReference type="EMBL" id="JAH14386.1"/>
    </source>
</evidence>
<sequence>MVFLVKRNKRQINVKGIQSSVISAHSTGPTGDAFLF</sequence>
<reference evidence="1" key="1">
    <citation type="submission" date="2014-11" db="EMBL/GenBank/DDBJ databases">
        <authorList>
            <person name="Amaro Gonzalez C."/>
        </authorList>
    </citation>
    <scope>NUCLEOTIDE SEQUENCE</scope>
</reference>
<proteinExistence type="predicted"/>
<dbReference type="EMBL" id="GBXM01094191">
    <property type="protein sequence ID" value="JAH14386.1"/>
    <property type="molecule type" value="Transcribed_RNA"/>
</dbReference>